<dbReference type="OrthoDB" id="2381959at2759"/>
<evidence type="ECO:0000256" key="2">
    <source>
        <dbReference type="ARBA" id="ARBA00004496"/>
    </source>
</evidence>
<dbReference type="GO" id="GO:0005737">
    <property type="term" value="C:cytoplasm"/>
    <property type="evidence" value="ECO:0007669"/>
    <property type="project" value="UniProtKB-SubCell"/>
</dbReference>
<evidence type="ECO:0000313" key="18">
    <source>
        <dbReference type="EMBL" id="KAF9583940.1"/>
    </source>
</evidence>
<dbReference type="Proteomes" id="UP000780801">
    <property type="component" value="Unassembled WGS sequence"/>
</dbReference>
<dbReference type="PANTHER" id="PTHR15189:SF7">
    <property type="entry name" value="BRISC AND BRCA1-A COMPLEX MEMBER 2"/>
    <property type="match status" value="1"/>
</dbReference>
<evidence type="ECO:0000256" key="17">
    <source>
        <dbReference type="ARBA" id="ARBA00032630"/>
    </source>
</evidence>
<dbReference type="GO" id="GO:0070552">
    <property type="term" value="C:BRISC complex"/>
    <property type="evidence" value="ECO:0007669"/>
    <property type="project" value="InterPro"/>
</dbReference>
<keyword evidence="19" id="KW-1185">Reference proteome</keyword>
<keyword evidence="11" id="KW-0156">Chromatin regulator</keyword>
<gene>
    <name evidence="18" type="ORF">BGW38_008057</name>
</gene>
<keyword evidence="4" id="KW-0963">Cytoplasm</keyword>
<keyword evidence="9" id="KW-0498">Mitosis</keyword>
<evidence type="ECO:0000256" key="14">
    <source>
        <dbReference type="ARBA" id="ARBA00023306"/>
    </source>
</evidence>
<accession>A0A9P6G0A6</accession>
<name>A0A9P6G0A6_9FUNG</name>
<comment type="subcellular location">
    <subcellularLocation>
        <location evidence="2">Cytoplasm</location>
    </subcellularLocation>
    <subcellularLocation>
        <location evidence="1">Nucleus</location>
    </subcellularLocation>
</comment>
<keyword evidence="12" id="KW-0234">DNA repair</keyword>
<protein>
    <recommendedName>
        <fullName evidence="3">BRISC and BRCA1-A complex member 2</fullName>
    </recommendedName>
    <alternativeName>
        <fullName evidence="16">BRCA1-A complex subunit BRE</fullName>
    </alternativeName>
    <alternativeName>
        <fullName evidence="17">BRCA1/BRCA2-containing complex subunit 45</fullName>
    </alternativeName>
</protein>
<reference evidence="18" key="1">
    <citation type="journal article" date="2020" name="Fungal Divers.">
        <title>Resolving the Mortierellaceae phylogeny through synthesis of multi-gene phylogenetics and phylogenomics.</title>
        <authorList>
            <person name="Vandepol N."/>
            <person name="Liber J."/>
            <person name="Desiro A."/>
            <person name="Na H."/>
            <person name="Kennedy M."/>
            <person name="Barry K."/>
            <person name="Grigoriev I.V."/>
            <person name="Miller A.N."/>
            <person name="O'Donnell K."/>
            <person name="Stajich J.E."/>
            <person name="Bonito G."/>
        </authorList>
    </citation>
    <scope>NUCLEOTIDE SEQUENCE</scope>
    <source>
        <strain evidence="18">KOD1015</strain>
    </source>
</reference>
<keyword evidence="7" id="KW-0677">Repeat</keyword>
<comment type="similarity">
    <text evidence="15">Belongs to the BABAM2 family.</text>
</comment>
<dbReference type="PANTHER" id="PTHR15189">
    <property type="entry name" value="BRISC AND BRCA1-A COMPLEX MEMBER 2"/>
    <property type="match status" value="1"/>
</dbReference>
<evidence type="ECO:0000256" key="11">
    <source>
        <dbReference type="ARBA" id="ARBA00022853"/>
    </source>
</evidence>
<keyword evidence="10" id="KW-0833">Ubl conjugation pathway</keyword>
<sequence>MSLYTTAKNSRFLLNHYLSQSLNYLSEQAAMTLFSLRNVNVGSSQTVFNPNGSPIADRVEMTMRVSSIGTNTIDLRFFYDPHNWAFPPDLIIQGMSAKLSPSDIGLDHTWNYEDPSNLGKVLTKISRLNQHDERQRVATFENERIQVEYSCLQDREEMDCHLIPGSDGPTKVLFAVPFFVSYSEHGKAKEIKAVAKIQFLVSSLVPNGVAAAKSKIETLSPLSHRELLNDAPEIGIREPITTYIDRITKRVADHFAKEERAHQLKIELVEMLASHFKTNLLEYDTINHTYAAFMFTVPVERLRPESYPTAIATFYMPDNFPDEYPKLTLSAVVTPTTAYASLPPPETIPIVRYSPRWGAERILTELWEQLWDEIPQFHSKVTKQATGTALSP</sequence>
<keyword evidence="8" id="KW-0227">DNA damage</keyword>
<dbReference type="Pfam" id="PF06113">
    <property type="entry name" value="BRE"/>
    <property type="match status" value="1"/>
</dbReference>
<evidence type="ECO:0000256" key="3">
    <source>
        <dbReference type="ARBA" id="ARBA00019438"/>
    </source>
</evidence>
<evidence type="ECO:0000256" key="13">
    <source>
        <dbReference type="ARBA" id="ARBA00023242"/>
    </source>
</evidence>
<evidence type="ECO:0000256" key="8">
    <source>
        <dbReference type="ARBA" id="ARBA00022763"/>
    </source>
</evidence>
<comment type="caution">
    <text evidence="18">The sequence shown here is derived from an EMBL/GenBank/DDBJ whole genome shotgun (WGS) entry which is preliminary data.</text>
</comment>
<proteinExistence type="inferred from homology"/>
<evidence type="ECO:0000256" key="1">
    <source>
        <dbReference type="ARBA" id="ARBA00004123"/>
    </source>
</evidence>
<dbReference type="GO" id="GO:0006915">
    <property type="term" value="P:apoptotic process"/>
    <property type="evidence" value="ECO:0007669"/>
    <property type="project" value="UniProtKB-KW"/>
</dbReference>
<dbReference type="GO" id="GO:0051301">
    <property type="term" value="P:cell division"/>
    <property type="evidence" value="ECO:0007669"/>
    <property type="project" value="UniProtKB-KW"/>
</dbReference>
<dbReference type="GO" id="GO:0006302">
    <property type="term" value="P:double-strand break repair"/>
    <property type="evidence" value="ECO:0007669"/>
    <property type="project" value="TreeGrafter"/>
</dbReference>
<organism evidence="18 19">
    <name type="scientific">Lunasporangiospora selenospora</name>
    <dbReference type="NCBI Taxonomy" id="979761"/>
    <lineage>
        <taxon>Eukaryota</taxon>
        <taxon>Fungi</taxon>
        <taxon>Fungi incertae sedis</taxon>
        <taxon>Mucoromycota</taxon>
        <taxon>Mortierellomycotina</taxon>
        <taxon>Mortierellomycetes</taxon>
        <taxon>Mortierellales</taxon>
        <taxon>Mortierellaceae</taxon>
        <taxon>Lunasporangiospora</taxon>
    </lineage>
</organism>
<keyword evidence="6" id="KW-0053">Apoptosis</keyword>
<dbReference type="AlphaFoldDB" id="A0A9P6G0A6"/>
<evidence type="ECO:0000256" key="12">
    <source>
        <dbReference type="ARBA" id="ARBA00023204"/>
    </source>
</evidence>
<evidence type="ECO:0000313" key="19">
    <source>
        <dbReference type="Proteomes" id="UP000780801"/>
    </source>
</evidence>
<evidence type="ECO:0000256" key="7">
    <source>
        <dbReference type="ARBA" id="ARBA00022737"/>
    </source>
</evidence>
<dbReference type="GO" id="GO:0006325">
    <property type="term" value="P:chromatin organization"/>
    <property type="evidence" value="ECO:0007669"/>
    <property type="project" value="UniProtKB-KW"/>
</dbReference>
<keyword evidence="13" id="KW-0539">Nucleus</keyword>
<evidence type="ECO:0000256" key="5">
    <source>
        <dbReference type="ARBA" id="ARBA00022618"/>
    </source>
</evidence>
<keyword evidence="14" id="KW-0131">Cell cycle</keyword>
<dbReference type="InterPro" id="IPR010358">
    <property type="entry name" value="BRE"/>
</dbReference>
<evidence type="ECO:0000256" key="10">
    <source>
        <dbReference type="ARBA" id="ARBA00022786"/>
    </source>
</evidence>
<keyword evidence="5" id="KW-0132">Cell division</keyword>
<evidence type="ECO:0000256" key="6">
    <source>
        <dbReference type="ARBA" id="ARBA00022703"/>
    </source>
</evidence>
<dbReference type="EMBL" id="JAABOA010000544">
    <property type="protein sequence ID" value="KAF9583940.1"/>
    <property type="molecule type" value="Genomic_DNA"/>
</dbReference>
<evidence type="ECO:0000256" key="16">
    <source>
        <dbReference type="ARBA" id="ARBA00032491"/>
    </source>
</evidence>
<evidence type="ECO:0000256" key="4">
    <source>
        <dbReference type="ARBA" id="ARBA00022490"/>
    </source>
</evidence>
<evidence type="ECO:0000256" key="15">
    <source>
        <dbReference type="ARBA" id="ARBA00025766"/>
    </source>
</evidence>
<evidence type="ECO:0000256" key="9">
    <source>
        <dbReference type="ARBA" id="ARBA00022776"/>
    </source>
</evidence>